<dbReference type="InterPro" id="IPR038109">
    <property type="entry name" value="DNA_bind_recomb_sf"/>
</dbReference>
<name>A0A0G0P0H8_9BACT</name>
<dbReference type="SMART" id="SM00857">
    <property type="entry name" value="Resolvase"/>
    <property type="match status" value="1"/>
</dbReference>
<reference evidence="4 5" key="1">
    <citation type="journal article" date="2015" name="Nature">
        <title>rRNA introns, odd ribosomes, and small enigmatic genomes across a large radiation of phyla.</title>
        <authorList>
            <person name="Brown C.T."/>
            <person name="Hug L.A."/>
            <person name="Thomas B.C."/>
            <person name="Sharon I."/>
            <person name="Castelle C.J."/>
            <person name="Singh A."/>
            <person name="Wilkins M.J."/>
            <person name="Williams K.H."/>
            <person name="Banfield J.F."/>
        </authorList>
    </citation>
    <scope>NUCLEOTIDE SEQUENCE [LARGE SCALE GENOMIC DNA]</scope>
</reference>
<proteinExistence type="predicted"/>
<dbReference type="EMBL" id="LBVJ01000035">
    <property type="protein sequence ID" value="KKQ82826.1"/>
    <property type="molecule type" value="Genomic_DNA"/>
</dbReference>
<feature type="coiled-coil region" evidence="1">
    <location>
        <begin position="411"/>
        <end position="469"/>
    </location>
</feature>
<dbReference type="InterPro" id="IPR050639">
    <property type="entry name" value="SSR_resolvase"/>
</dbReference>
<protein>
    <submittedName>
        <fullName evidence="4">Recombinase</fullName>
    </submittedName>
</protein>
<feature type="domain" description="Resolvase/invertase-type recombinase catalytic" evidence="2">
    <location>
        <begin position="12"/>
        <end position="156"/>
    </location>
</feature>
<evidence type="ECO:0000259" key="2">
    <source>
        <dbReference type="PROSITE" id="PS51736"/>
    </source>
</evidence>
<evidence type="ECO:0000259" key="3">
    <source>
        <dbReference type="PROSITE" id="PS51737"/>
    </source>
</evidence>
<dbReference type="InterPro" id="IPR036162">
    <property type="entry name" value="Resolvase-like_N_sf"/>
</dbReference>
<dbReference type="Gene3D" id="3.90.1750.20">
    <property type="entry name" value="Putative Large Serine Recombinase, Chain B, Domain 2"/>
    <property type="match status" value="1"/>
</dbReference>
<dbReference type="CDD" id="cd00338">
    <property type="entry name" value="Ser_Recombinase"/>
    <property type="match status" value="1"/>
</dbReference>
<dbReference type="PANTHER" id="PTHR30461:SF23">
    <property type="entry name" value="DNA RECOMBINASE-RELATED"/>
    <property type="match status" value="1"/>
</dbReference>
<evidence type="ECO:0000313" key="5">
    <source>
        <dbReference type="Proteomes" id="UP000034710"/>
    </source>
</evidence>
<dbReference type="AlphaFoldDB" id="A0A0G0P0H8"/>
<organism evidence="4 5">
    <name type="scientific">Candidatus Woesebacteria bacterium GW2011_GWA1_38_8</name>
    <dbReference type="NCBI Taxonomy" id="1618547"/>
    <lineage>
        <taxon>Bacteria</taxon>
        <taxon>Candidatus Woeseibacteriota</taxon>
    </lineage>
</organism>
<dbReference type="SUPFAM" id="SSF53041">
    <property type="entry name" value="Resolvase-like"/>
    <property type="match status" value="1"/>
</dbReference>
<comment type="caution">
    <text evidence="4">The sequence shown here is derived from an EMBL/GenBank/DDBJ whole genome shotgun (WGS) entry which is preliminary data.</text>
</comment>
<dbReference type="Proteomes" id="UP000034710">
    <property type="component" value="Unassembled WGS sequence"/>
</dbReference>
<dbReference type="PROSITE" id="PS51736">
    <property type="entry name" value="RECOMBINASES_3"/>
    <property type="match status" value="1"/>
</dbReference>
<feature type="domain" description="Recombinase" evidence="3">
    <location>
        <begin position="163"/>
        <end position="283"/>
    </location>
</feature>
<dbReference type="GO" id="GO:0003677">
    <property type="term" value="F:DNA binding"/>
    <property type="evidence" value="ECO:0007669"/>
    <property type="project" value="InterPro"/>
</dbReference>
<dbReference type="Pfam" id="PF07508">
    <property type="entry name" value="Recombinase"/>
    <property type="match status" value="1"/>
</dbReference>
<dbReference type="InterPro" id="IPR011109">
    <property type="entry name" value="DNA_bind_recombinase_dom"/>
</dbReference>
<evidence type="ECO:0000313" key="4">
    <source>
        <dbReference type="EMBL" id="KKQ82826.1"/>
    </source>
</evidence>
<dbReference type="Pfam" id="PF00239">
    <property type="entry name" value="Resolvase"/>
    <property type="match status" value="1"/>
</dbReference>
<dbReference type="GO" id="GO:0000150">
    <property type="term" value="F:DNA strand exchange activity"/>
    <property type="evidence" value="ECO:0007669"/>
    <property type="project" value="InterPro"/>
</dbReference>
<keyword evidence="1" id="KW-0175">Coiled coil</keyword>
<sequence length="537" mass="63232">MGYEGQMMETRKVLHKIRKSTDTEDKQELSLDAQKRIIGDNAKRDNLVIVKWFEEKLSARKKGRPVFNELLEKLETTDITGVICHKPDRLTRNLWDSAKINEMMEHGKDFIFVSGSYPNNAQGKLMFNISTATSKWYVDNLSEETKKGQEQSIIKGFSPGSPPLGYLTKREYLALTGEETDKREIDPSRAPIVKKAYELYDIGKLSIDGVVEWSYKNGFRGKDTAKRPSGKVGKGAWYNILTNPFYYGWFKWLGKIHKGTHTPIVDYELWERVGRRLKLKGHRFQLLYEFPFKVEQMHCGGCGAGITAEQKFQVICPICKFKFWYKNKRMCPKCKIPLTKMDKAKYLHYIYYHCTRSRFKCTETSVRHEYLQQVFEEAIDKITLPSELGEIFREELKQGFKEEQNLRDVSLQNLNRERGRIQEKHDRLLELYIDQSLDKASYDKKNIEYEDEKQKIEIEIERYKKLDKQWFDTAVLYLELSQSAGKLFKNASDERKNELLNFVFQNLTLKDKKIDFTYKKPFDILVNCQNRTLMLPR</sequence>
<accession>A0A0G0P0H8</accession>
<dbReference type="PANTHER" id="PTHR30461">
    <property type="entry name" value="DNA-INVERTASE FROM LAMBDOID PROPHAGE"/>
    <property type="match status" value="1"/>
</dbReference>
<dbReference type="InterPro" id="IPR006119">
    <property type="entry name" value="Resolv_N"/>
</dbReference>
<gene>
    <name evidence="4" type="ORF">UT06_C0035G0015</name>
</gene>
<dbReference type="Gene3D" id="3.40.50.1390">
    <property type="entry name" value="Resolvase, N-terminal catalytic domain"/>
    <property type="match status" value="1"/>
</dbReference>
<evidence type="ECO:0000256" key="1">
    <source>
        <dbReference type="SAM" id="Coils"/>
    </source>
</evidence>
<dbReference type="PROSITE" id="PS51737">
    <property type="entry name" value="RECOMBINASE_DNA_BIND"/>
    <property type="match status" value="1"/>
</dbReference>